<dbReference type="Pfam" id="PF13088">
    <property type="entry name" value="BNR_2"/>
    <property type="match status" value="1"/>
</dbReference>
<feature type="chain" id="PRO_5042510497" description="exo-alpha-sialidase" evidence="9">
    <location>
        <begin position="23"/>
        <end position="416"/>
    </location>
</feature>
<keyword evidence="8" id="KW-0326">Glycosidase</keyword>
<evidence type="ECO:0000256" key="1">
    <source>
        <dbReference type="ARBA" id="ARBA00000427"/>
    </source>
</evidence>
<evidence type="ECO:0000313" key="11">
    <source>
        <dbReference type="EMBL" id="KAK2603484.1"/>
    </source>
</evidence>
<proteinExistence type="inferred from homology"/>
<dbReference type="AlphaFoldDB" id="A0AAJ0CVQ9"/>
<keyword evidence="5" id="KW-0378">Hydrolase</keyword>
<evidence type="ECO:0000313" key="12">
    <source>
        <dbReference type="Proteomes" id="UP001251528"/>
    </source>
</evidence>
<dbReference type="PANTHER" id="PTHR10628">
    <property type="entry name" value="SIALIDASE"/>
    <property type="match status" value="1"/>
</dbReference>
<accession>A0AAJ0CVQ9</accession>
<name>A0AAJ0CVQ9_9HYPO</name>
<keyword evidence="7" id="KW-0119">Carbohydrate metabolism</keyword>
<dbReference type="EC" id="3.2.1.18" evidence="3"/>
<dbReference type="GO" id="GO:0009313">
    <property type="term" value="P:oligosaccharide catabolic process"/>
    <property type="evidence" value="ECO:0007669"/>
    <property type="project" value="TreeGrafter"/>
</dbReference>
<dbReference type="GO" id="GO:0004308">
    <property type="term" value="F:exo-alpha-sialidase activity"/>
    <property type="evidence" value="ECO:0007669"/>
    <property type="project" value="UniProtKB-EC"/>
</dbReference>
<sequence>MRSTSILHGWLTALLGASLGVAAVNDPAKTAAPYSKVFPLFRSSNMDGSDKLSSGIGFHSFRIPAVVTTTTGRILAFAEGRRHDNRDFGDINLVFKRTKTVDNHGADPDDWERLQEVVGAGNGTWGNPTPVVDGKMVYLFLSWNSGDYSQGGGDKLPNGRITKKIDATWQGRRHLYMTQSTDDGKTWSEPLDLTKQLTPEGWSWDAVGPGNGIVSSGGSGAGEIIIPANGRNIIGRGEPGKRTWSYQRLTGAGAEGTIAQTPDGKLYRNDRAGKDDDYRKVARGTTSSFGAFALDNGLPDPACEGSTLLYNRADSKGPSRVLFLNSADKNSRRFMRVRISYDSNAAKFDYGRKLSDAAVSGAGNEGGYSSMTKTADFKVGALVETDFYQTNGSKDDHRAIVWRRFNLSWILHGPNN</sequence>
<reference evidence="11" key="1">
    <citation type="submission" date="2023-06" db="EMBL/GenBank/DDBJ databases">
        <title>Conoideocrella luteorostrata (Hypocreales: Clavicipitaceae), a potential biocontrol fungus for elongate hemlock scale in United States Christmas tree production areas.</title>
        <authorList>
            <person name="Barrett H."/>
            <person name="Lovett B."/>
            <person name="Macias A.M."/>
            <person name="Stajich J.E."/>
            <person name="Kasson M.T."/>
        </authorList>
    </citation>
    <scope>NUCLEOTIDE SEQUENCE</scope>
    <source>
        <strain evidence="11">ARSEF 14590</strain>
    </source>
</reference>
<dbReference type="Gene3D" id="2.120.10.10">
    <property type="match status" value="1"/>
</dbReference>
<dbReference type="InterPro" id="IPR011040">
    <property type="entry name" value="Sialidase"/>
</dbReference>
<evidence type="ECO:0000256" key="5">
    <source>
        <dbReference type="ARBA" id="ARBA00022801"/>
    </source>
</evidence>
<dbReference type="InterPro" id="IPR026856">
    <property type="entry name" value="Sialidase_fam"/>
</dbReference>
<dbReference type="PANTHER" id="PTHR10628:SF30">
    <property type="entry name" value="EXO-ALPHA-SIALIDASE"/>
    <property type="match status" value="1"/>
</dbReference>
<evidence type="ECO:0000256" key="2">
    <source>
        <dbReference type="ARBA" id="ARBA00009348"/>
    </source>
</evidence>
<evidence type="ECO:0000256" key="3">
    <source>
        <dbReference type="ARBA" id="ARBA00012733"/>
    </source>
</evidence>
<dbReference type="SUPFAM" id="SSF50939">
    <property type="entry name" value="Sialidases"/>
    <property type="match status" value="1"/>
</dbReference>
<keyword evidence="4 9" id="KW-0732">Signal</keyword>
<feature type="domain" description="Sialidase" evidence="10">
    <location>
        <begin position="73"/>
        <end position="376"/>
    </location>
</feature>
<evidence type="ECO:0000256" key="4">
    <source>
        <dbReference type="ARBA" id="ARBA00022729"/>
    </source>
</evidence>
<feature type="signal peptide" evidence="9">
    <location>
        <begin position="1"/>
        <end position="22"/>
    </location>
</feature>
<dbReference type="Proteomes" id="UP001251528">
    <property type="component" value="Unassembled WGS sequence"/>
</dbReference>
<keyword evidence="12" id="KW-1185">Reference proteome</keyword>
<dbReference type="GO" id="GO:0016020">
    <property type="term" value="C:membrane"/>
    <property type="evidence" value="ECO:0007669"/>
    <property type="project" value="TreeGrafter"/>
</dbReference>
<evidence type="ECO:0000259" key="10">
    <source>
        <dbReference type="Pfam" id="PF13088"/>
    </source>
</evidence>
<evidence type="ECO:0000256" key="9">
    <source>
        <dbReference type="SAM" id="SignalP"/>
    </source>
</evidence>
<organism evidence="11 12">
    <name type="scientific">Conoideocrella luteorostrata</name>
    <dbReference type="NCBI Taxonomy" id="1105319"/>
    <lineage>
        <taxon>Eukaryota</taxon>
        <taxon>Fungi</taxon>
        <taxon>Dikarya</taxon>
        <taxon>Ascomycota</taxon>
        <taxon>Pezizomycotina</taxon>
        <taxon>Sordariomycetes</taxon>
        <taxon>Hypocreomycetidae</taxon>
        <taxon>Hypocreales</taxon>
        <taxon>Clavicipitaceae</taxon>
        <taxon>Conoideocrella</taxon>
    </lineage>
</organism>
<dbReference type="InterPro" id="IPR036278">
    <property type="entry name" value="Sialidase_sf"/>
</dbReference>
<dbReference type="GO" id="GO:0005737">
    <property type="term" value="C:cytoplasm"/>
    <property type="evidence" value="ECO:0007669"/>
    <property type="project" value="TreeGrafter"/>
</dbReference>
<gene>
    <name evidence="11" type="ORF">QQS21_004344</name>
</gene>
<evidence type="ECO:0000256" key="7">
    <source>
        <dbReference type="ARBA" id="ARBA00023277"/>
    </source>
</evidence>
<evidence type="ECO:0000256" key="6">
    <source>
        <dbReference type="ARBA" id="ARBA00023180"/>
    </source>
</evidence>
<protein>
    <recommendedName>
        <fullName evidence="3">exo-alpha-sialidase</fullName>
        <ecNumber evidence="3">3.2.1.18</ecNumber>
    </recommendedName>
</protein>
<keyword evidence="6" id="KW-0325">Glycoprotein</keyword>
<evidence type="ECO:0000256" key="8">
    <source>
        <dbReference type="ARBA" id="ARBA00023295"/>
    </source>
</evidence>
<comment type="catalytic activity">
    <reaction evidence="1">
        <text>Hydrolysis of alpha-(2-&gt;3)-, alpha-(2-&gt;6)-, alpha-(2-&gt;8)- glycosidic linkages of terminal sialic acid residues in oligosaccharides, glycoproteins, glycolipids, colominic acid and synthetic substrates.</text>
        <dbReference type="EC" id="3.2.1.18"/>
    </reaction>
</comment>
<dbReference type="FunFam" id="2.120.10.10:FF:000008">
    <property type="entry name" value="Exo-alpha-sialidase"/>
    <property type="match status" value="1"/>
</dbReference>
<comment type="similarity">
    <text evidence="2">Belongs to the glycosyl hydrolase 33 family.</text>
</comment>
<dbReference type="GO" id="GO:0006689">
    <property type="term" value="P:ganglioside catabolic process"/>
    <property type="evidence" value="ECO:0007669"/>
    <property type="project" value="TreeGrafter"/>
</dbReference>
<dbReference type="EMBL" id="JASWJB010000063">
    <property type="protein sequence ID" value="KAK2603484.1"/>
    <property type="molecule type" value="Genomic_DNA"/>
</dbReference>
<comment type="caution">
    <text evidence="11">The sequence shown here is derived from an EMBL/GenBank/DDBJ whole genome shotgun (WGS) entry which is preliminary data.</text>
</comment>